<keyword evidence="2" id="KW-1185">Reference proteome</keyword>
<evidence type="ECO:0000313" key="1">
    <source>
        <dbReference type="EMBL" id="ESO84434.1"/>
    </source>
</evidence>
<sequence>YYKSCWPHDNLVMESWAHTRFYLRFDLETKISNQDRSCARTFRCNKSQNGTKRINQHF</sequence>
<dbReference type="CTD" id="20235374"/>
<protein>
    <submittedName>
        <fullName evidence="1">Uncharacterized protein</fullName>
    </submittedName>
</protein>
<reference evidence="1 2" key="1">
    <citation type="journal article" date="2013" name="Nature">
        <title>Insights into bilaterian evolution from three spiralian genomes.</title>
        <authorList>
            <person name="Simakov O."/>
            <person name="Marletaz F."/>
            <person name="Cho S.J."/>
            <person name="Edsinger-Gonzales E."/>
            <person name="Havlak P."/>
            <person name="Hellsten U."/>
            <person name="Kuo D.H."/>
            <person name="Larsson T."/>
            <person name="Lv J."/>
            <person name="Arendt D."/>
            <person name="Savage R."/>
            <person name="Osoegawa K."/>
            <person name="de Jong P."/>
            <person name="Grimwood J."/>
            <person name="Chapman J.A."/>
            <person name="Shapiro H."/>
            <person name="Aerts A."/>
            <person name="Otillar R.P."/>
            <person name="Terry A.Y."/>
            <person name="Boore J.L."/>
            <person name="Grigoriev I.V."/>
            <person name="Lindberg D.R."/>
            <person name="Seaver E.C."/>
            <person name="Weisblat D.A."/>
            <person name="Putnam N.H."/>
            <person name="Rokhsar D.S."/>
        </authorList>
    </citation>
    <scope>NUCLEOTIDE SEQUENCE [LARGE SCALE GENOMIC DNA]</scope>
</reference>
<dbReference type="GeneID" id="20235374"/>
<dbReference type="AlphaFoldDB" id="V4B795"/>
<proteinExistence type="predicted"/>
<name>V4B795_LOTGI</name>
<dbReference type="Proteomes" id="UP000030746">
    <property type="component" value="Unassembled WGS sequence"/>
</dbReference>
<gene>
    <name evidence="1" type="ORF">LOTGIDRAFT_148335</name>
</gene>
<dbReference type="RefSeq" id="XP_009064879.1">
    <property type="nucleotide sequence ID" value="XM_009066631.1"/>
</dbReference>
<feature type="non-terminal residue" evidence="1">
    <location>
        <position position="1"/>
    </location>
</feature>
<organism evidence="1 2">
    <name type="scientific">Lottia gigantea</name>
    <name type="common">Giant owl limpet</name>
    <dbReference type="NCBI Taxonomy" id="225164"/>
    <lineage>
        <taxon>Eukaryota</taxon>
        <taxon>Metazoa</taxon>
        <taxon>Spiralia</taxon>
        <taxon>Lophotrochozoa</taxon>
        <taxon>Mollusca</taxon>
        <taxon>Gastropoda</taxon>
        <taxon>Patellogastropoda</taxon>
        <taxon>Lottioidea</taxon>
        <taxon>Lottiidae</taxon>
        <taxon>Lottia</taxon>
    </lineage>
</organism>
<dbReference type="KEGG" id="lgi:LOTGIDRAFT_148335"/>
<evidence type="ECO:0000313" key="2">
    <source>
        <dbReference type="Proteomes" id="UP000030746"/>
    </source>
</evidence>
<accession>V4B795</accession>
<dbReference type="EMBL" id="KB203517">
    <property type="protein sequence ID" value="ESO84434.1"/>
    <property type="molecule type" value="Genomic_DNA"/>
</dbReference>